<dbReference type="Pfam" id="PF09851">
    <property type="entry name" value="SHOCT"/>
    <property type="match status" value="1"/>
</dbReference>
<sequence>MADKVSFTNFGAKKKVRRVKRRGPKKPNINAEKLLDEVLAAKKMADQTIEESSSSLITLPFLEFSALQETPFAPGEWNSVEITLSNTGNGAASTITLSFDNMKARGQTIVESLNPGEDKVVIIELRSDAIDKTISRLDIYYHSIEGDTFTAVRRDWFPNDYESANIFESEIPPGEDKDSPLYQHREVMHGDFHIICGNCGVRAPSTFRICGKCGSRLQKRLDRRDESRDLAAVQDEREILIKKLQKLGELKDKGMLSDDEFTVAKAQLLS</sequence>
<reference evidence="2" key="1">
    <citation type="journal article" date="2014" name="Genome Biol. Evol.">
        <title>Pangenome evidence for extensive interdomain horizontal transfer affecting lineage core and shell genes in uncultured planktonic thaumarchaeota and euryarchaeota.</title>
        <authorList>
            <person name="Deschamps P."/>
            <person name="Zivanovic Y."/>
            <person name="Moreira D."/>
            <person name="Rodriguez-Valera F."/>
            <person name="Lopez-Garcia P."/>
        </authorList>
    </citation>
    <scope>NUCLEOTIDE SEQUENCE</scope>
</reference>
<dbReference type="EMBL" id="KF900376">
    <property type="protein sequence ID" value="AIE92805.1"/>
    <property type="molecule type" value="Genomic_DNA"/>
</dbReference>
<proteinExistence type="predicted"/>
<feature type="domain" description="SHOCT" evidence="1">
    <location>
        <begin position="243"/>
        <end position="269"/>
    </location>
</feature>
<evidence type="ECO:0000313" key="2">
    <source>
        <dbReference type="EMBL" id="AIE92805.1"/>
    </source>
</evidence>
<organism evidence="2">
    <name type="scientific">uncultured marine group II/III euryarchaeote AD1000_28_C09</name>
    <dbReference type="NCBI Taxonomy" id="1457746"/>
    <lineage>
        <taxon>Archaea</taxon>
        <taxon>Methanobacteriati</taxon>
        <taxon>Methanobacteriota</taxon>
        <taxon>environmental samples</taxon>
    </lineage>
</organism>
<evidence type="ECO:0000259" key="1">
    <source>
        <dbReference type="Pfam" id="PF09851"/>
    </source>
</evidence>
<protein>
    <recommendedName>
        <fullName evidence="1">SHOCT domain-containing protein</fullName>
    </recommendedName>
</protein>
<dbReference type="AlphaFoldDB" id="A0A075FMM3"/>
<dbReference type="InterPro" id="IPR018649">
    <property type="entry name" value="SHOCT"/>
</dbReference>
<name>A0A075FMM3_9EURY</name>
<accession>A0A075FMM3</accession>